<reference evidence="1 2" key="1">
    <citation type="submission" date="2024-04" db="EMBL/GenBank/DDBJ databases">
        <title>The reference genome of an endangered Asteraceae, Deinandra increscens subsp. villosa, native to the Central Coast of California.</title>
        <authorList>
            <person name="Guilliams M."/>
            <person name="Hasenstab-Lehman K."/>
            <person name="Meyer R."/>
            <person name="Mcevoy S."/>
        </authorList>
    </citation>
    <scope>NUCLEOTIDE SEQUENCE [LARGE SCALE GENOMIC DNA]</scope>
    <source>
        <tissue evidence="1">Leaf</tissue>
    </source>
</reference>
<accession>A0AAP0C9F8</accession>
<dbReference type="InterPro" id="IPR044679">
    <property type="entry name" value="PWWP2-like"/>
</dbReference>
<evidence type="ECO:0000313" key="2">
    <source>
        <dbReference type="Proteomes" id="UP001408789"/>
    </source>
</evidence>
<gene>
    <name evidence="1" type="ORF">SSX86_028868</name>
</gene>
<evidence type="ECO:0000313" key="1">
    <source>
        <dbReference type="EMBL" id="KAK9052240.1"/>
    </source>
</evidence>
<dbReference type="PANTHER" id="PTHR33697:SF2">
    <property type="entry name" value="T17B22.17 PROTEIN"/>
    <property type="match status" value="1"/>
</dbReference>
<proteinExistence type="predicted"/>
<organism evidence="1 2">
    <name type="scientific">Deinandra increscens subsp. villosa</name>
    <dbReference type="NCBI Taxonomy" id="3103831"/>
    <lineage>
        <taxon>Eukaryota</taxon>
        <taxon>Viridiplantae</taxon>
        <taxon>Streptophyta</taxon>
        <taxon>Embryophyta</taxon>
        <taxon>Tracheophyta</taxon>
        <taxon>Spermatophyta</taxon>
        <taxon>Magnoliopsida</taxon>
        <taxon>eudicotyledons</taxon>
        <taxon>Gunneridae</taxon>
        <taxon>Pentapetalae</taxon>
        <taxon>asterids</taxon>
        <taxon>campanulids</taxon>
        <taxon>Asterales</taxon>
        <taxon>Asteraceae</taxon>
        <taxon>Asteroideae</taxon>
        <taxon>Heliantheae alliance</taxon>
        <taxon>Madieae</taxon>
        <taxon>Madiinae</taxon>
        <taxon>Deinandra</taxon>
    </lineage>
</organism>
<dbReference type="PANTHER" id="PTHR33697">
    <property type="entry name" value="T17B22.17 PROTEIN-RELATED"/>
    <property type="match status" value="1"/>
</dbReference>
<dbReference type="EMBL" id="JBCNJP010000027">
    <property type="protein sequence ID" value="KAK9052240.1"/>
    <property type="molecule type" value="Genomic_DNA"/>
</dbReference>
<name>A0AAP0C9F8_9ASTR</name>
<protein>
    <submittedName>
        <fullName evidence="1">Uncharacterized protein</fullName>
    </submittedName>
</protein>
<dbReference type="Proteomes" id="UP001408789">
    <property type="component" value="Unassembled WGS sequence"/>
</dbReference>
<keyword evidence="2" id="KW-1185">Reference proteome</keyword>
<dbReference type="AlphaFoldDB" id="A0AAP0C9F8"/>
<comment type="caution">
    <text evidence="1">The sequence shown here is derived from an EMBL/GenBank/DDBJ whole genome shotgun (WGS) entry which is preliminary data.</text>
</comment>
<sequence>MELPVRDSEVRTVLICNCDGTIPAKNVAVLTWMSRSCRRRLPPPQPKSMSLKRDWYNLEKSKRVKPFRCGEFNDCIERAATSQGIPPKKREKSYGPHLEKGFAYFGPVGLH</sequence>